<dbReference type="AlphaFoldDB" id="A0AAJ1AX24"/>
<comment type="caution">
    <text evidence="1">The sequence shown here is derived from an EMBL/GenBank/DDBJ whole genome shotgun (WGS) entry which is preliminary data.</text>
</comment>
<evidence type="ECO:0000313" key="2">
    <source>
        <dbReference type="Proteomes" id="UP001297422"/>
    </source>
</evidence>
<proteinExistence type="predicted"/>
<accession>A0AAJ1AX24</accession>
<name>A0AAJ1AX24_MEDGN</name>
<sequence>MNNSSSWAEQLQNIGLTEFSDANRKILSSIENSGVKLNDASILQASAEAIIRAVSVMIEENNKALLVEADQ</sequence>
<reference evidence="1" key="1">
    <citation type="submission" date="2021-10" db="EMBL/GenBank/DDBJ databases">
        <title>Collection of gut derived symbiotic bacterial strains cultured from healthy donors.</title>
        <authorList>
            <person name="Lin H."/>
            <person name="Littmann E."/>
            <person name="Claire K."/>
            <person name="Pamer E."/>
        </authorList>
    </citation>
    <scope>NUCLEOTIDE SEQUENCE</scope>
    <source>
        <strain evidence="1">MSK.23.4</strain>
    </source>
</reference>
<gene>
    <name evidence="1" type="ORF">LIQ10_03430</name>
</gene>
<dbReference type="EMBL" id="JAJBNC010000004">
    <property type="protein sequence ID" value="MCB5492797.1"/>
    <property type="molecule type" value="Genomic_DNA"/>
</dbReference>
<dbReference type="Proteomes" id="UP001297422">
    <property type="component" value="Unassembled WGS sequence"/>
</dbReference>
<organism evidence="1 2">
    <name type="scientific">Mediterraneibacter gnavus</name>
    <name type="common">Ruminococcus gnavus</name>
    <dbReference type="NCBI Taxonomy" id="33038"/>
    <lineage>
        <taxon>Bacteria</taxon>
        <taxon>Bacillati</taxon>
        <taxon>Bacillota</taxon>
        <taxon>Clostridia</taxon>
        <taxon>Lachnospirales</taxon>
        <taxon>Lachnospiraceae</taxon>
        <taxon>Mediterraneibacter</taxon>
    </lineage>
</organism>
<evidence type="ECO:0000313" key="1">
    <source>
        <dbReference type="EMBL" id="MCB5492797.1"/>
    </source>
</evidence>
<dbReference type="RefSeq" id="WP_173878626.1">
    <property type="nucleotide sequence ID" value="NZ_BAABSA010000018.1"/>
</dbReference>
<protein>
    <submittedName>
        <fullName evidence="1">Uncharacterized protein</fullName>
    </submittedName>
</protein>